<feature type="non-terminal residue" evidence="1">
    <location>
        <position position="1"/>
    </location>
</feature>
<protein>
    <submittedName>
        <fullName evidence="1">Uncharacterized protein</fullName>
    </submittedName>
</protein>
<accession>A0A454CZG5</accession>
<dbReference type="Proteomes" id="UP000008367">
    <property type="component" value="Unassembled WGS sequence"/>
</dbReference>
<name>A0A454CZG5_VIBHA</name>
<evidence type="ECO:0000313" key="2">
    <source>
        <dbReference type="Proteomes" id="UP000008367"/>
    </source>
</evidence>
<sequence>DWICRHDFHHVTKIFQTAF</sequence>
<dbReference type="AlphaFoldDB" id="A0A454CZG5"/>
<reference evidence="1 2" key="1">
    <citation type="submission" date="2012-10" db="EMBL/GenBank/DDBJ databases">
        <title>Genome sequence of Vibrio Cholerae HENC-02.</title>
        <authorList>
            <person name="Eppinger M."/>
            <person name="Hasan N.A."/>
            <person name="Sengamalay N."/>
            <person name="Hine E."/>
            <person name="Su Q."/>
            <person name="Daugherty S.C."/>
            <person name="Young S."/>
            <person name="Sadzewicz L."/>
            <person name="Tallon L."/>
            <person name="Cebula T.A."/>
            <person name="Ravel J."/>
            <person name="Colwell R.R."/>
        </authorList>
    </citation>
    <scope>NUCLEOTIDE SEQUENCE [LARGE SCALE GENOMIC DNA]</scope>
    <source>
        <strain evidence="1 2">HENC-02</strain>
    </source>
</reference>
<gene>
    <name evidence="1" type="ORF">VCHENC02_2597B</name>
</gene>
<proteinExistence type="predicted"/>
<dbReference type="EMBL" id="AJSR01001019">
    <property type="protein sequence ID" value="EKM31802.1"/>
    <property type="molecule type" value="Genomic_DNA"/>
</dbReference>
<organism evidence="1 2">
    <name type="scientific">Vibrio harveyi</name>
    <name type="common">Beneckea harveyi</name>
    <dbReference type="NCBI Taxonomy" id="669"/>
    <lineage>
        <taxon>Bacteria</taxon>
        <taxon>Pseudomonadati</taxon>
        <taxon>Pseudomonadota</taxon>
        <taxon>Gammaproteobacteria</taxon>
        <taxon>Vibrionales</taxon>
        <taxon>Vibrionaceae</taxon>
        <taxon>Vibrio</taxon>
    </lineage>
</organism>
<comment type="caution">
    <text evidence="1">The sequence shown here is derived from an EMBL/GenBank/DDBJ whole genome shotgun (WGS) entry which is preliminary data.</text>
</comment>
<evidence type="ECO:0000313" key="1">
    <source>
        <dbReference type="EMBL" id="EKM31802.1"/>
    </source>
</evidence>